<evidence type="ECO:0000313" key="2">
    <source>
        <dbReference type="Proteomes" id="UP000265663"/>
    </source>
</evidence>
<gene>
    <name evidence="1" type="ORF">GMOD_00008661</name>
</gene>
<accession>A0A3M7M8Z1</accession>
<sequence>MTPSMRVDADRRIGLDSVRIWQCTPDGLKQQESKVEQKLEEIKNERKDKANAFSWTKQSTWIHIPVNDMKLCQDVLRLVCSDGQANELVQDDYWSEQLHEPVYPDEKIIEGEGDETMSEWRDELVKAPFMDMKAWRRVFEVKHGKWHLKKGRQPESDTDITNLILYMADAIPPLGQAL</sequence>
<protein>
    <submittedName>
        <fullName evidence="1">Uncharacterized protein</fullName>
    </submittedName>
</protein>
<name>A0A3M7M8Z1_9PLEO</name>
<dbReference type="AlphaFoldDB" id="A0A3M7M8Z1"/>
<dbReference type="OrthoDB" id="3794075at2759"/>
<dbReference type="EMBL" id="KE747825">
    <property type="protein sequence ID" value="RMZ70986.1"/>
    <property type="molecule type" value="Genomic_DNA"/>
</dbReference>
<evidence type="ECO:0000313" key="1">
    <source>
        <dbReference type="EMBL" id="RMZ70986.1"/>
    </source>
</evidence>
<keyword evidence="2" id="KW-1185">Reference proteome</keyword>
<organism evidence="1 2">
    <name type="scientific">Pyrenophora seminiperda CCB06</name>
    <dbReference type="NCBI Taxonomy" id="1302712"/>
    <lineage>
        <taxon>Eukaryota</taxon>
        <taxon>Fungi</taxon>
        <taxon>Dikarya</taxon>
        <taxon>Ascomycota</taxon>
        <taxon>Pezizomycotina</taxon>
        <taxon>Dothideomycetes</taxon>
        <taxon>Pleosporomycetidae</taxon>
        <taxon>Pleosporales</taxon>
        <taxon>Pleosporineae</taxon>
        <taxon>Pleosporaceae</taxon>
        <taxon>Pyrenophora</taxon>
    </lineage>
</organism>
<proteinExistence type="predicted"/>
<reference evidence="1 2" key="1">
    <citation type="journal article" date="2014" name="PLoS ONE">
        <title>De novo Genome Assembly of the Fungal Plant Pathogen Pyrenophora semeniperda.</title>
        <authorList>
            <person name="Soliai M.M."/>
            <person name="Meyer S.E."/>
            <person name="Udall J.A."/>
            <person name="Elzinga D.E."/>
            <person name="Hermansen R.A."/>
            <person name="Bodily P.M."/>
            <person name="Hart A.A."/>
            <person name="Coleman C.E."/>
        </authorList>
    </citation>
    <scope>NUCLEOTIDE SEQUENCE [LARGE SCALE GENOMIC DNA]</scope>
    <source>
        <strain evidence="1 2">CCB06</strain>
        <tissue evidence="1">Mycelium</tissue>
    </source>
</reference>
<dbReference type="Proteomes" id="UP000265663">
    <property type="component" value="Unassembled WGS sequence"/>
</dbReference>